<name>A0A2G1QGC9_9HYPH</name>
<feature type="domain" description="PapC-like C-terminal" evidence="3">
    <location>
        <begin position="721"/>
        <end position="781"/>
    </location>
</feature>
<feature type="signal peptide" evidence="2">
    <location>
        <begin position="1"/>
        <end position="35"/>
    </location>
</feature>
<dbReference type="Pfam" id="PF00577">
    <property type="entry name" value="Usher"/>
    <property type="match status" value="1"/>
</dbReference>
<evidence type="ECO:0000256" key="2">
    <source>
        <dbReference type="SAM" id="SignalP"/>
    </source>
</evidence>
<feature type="compositionally biased region" description="Polar residues" evidence="1">
    <location>
        <begin position="128"/>
        <end position="137"/>
    </location>
</feature>
<proteinExistence type="predicted"/>
<dbReference type="Gene3D" id="2.60.40.2610">
    <property type="entry name" value="Outer membrane usher protein FimD, plug domain"/>
    <property type="match status" value="1"/>
</dbReference>
<dbReference type="OrthoDB" id="8587at2"/>
<accession>A0A2G1QGC9</accession>
<feature type="region of interest" description="Disordered" evidence="1">
    <location>
        <begin position="118"/>
        <end position="137"/>
    </location>
</feature>
<dbReference type="InterPro" id="IPR043142">
    <property type="entry name" value="PapC-like_C_sf"/>
</dbReference>
<dbReference type="AlphaFoldDB" id="A0A2G1QGC9"/>
<dbReference type="PANTHER" id="PTHR30451:SF5">
    <property type="entry name" value="SLR0019 PROTEIN"/>
    <property type="match status" value="1"/>
</dbReference>
<keyword evidence="5" id="KW-1185">Reference proteome</keyword>
<comment type="caution">
    <text evidence="4">The sequence shown here is derived from an EMBL/GenBank/DDBJ whole genome shotgun (WGS) entry which is preliminary data.</text>
</comment>
<dbReference type="RefSeq" id="WP_099308825.1">
    <property type="nucleotide sequence ID" value="NZ_PDVP01000036.1"/>
</dbReference>
<dbReference type="GO" id="GO:0009279">
    <property type="term" value="C:cell outer membrane"/>
    <property type="evidence" value="ECO:0007669"/>
    <property type="project" value="TreeGrafter"/>
</dbReference>
<dbReference type="Proteomes" id="UP000221168">
    <property type="component" value="Unassembled WGS sequence"/>
</dbReference>
<gene>
    <name evidence="4" type="ORF">CSC94_23600</name>
</gene>
<feature type="chain" id="PRO_5013888118" evidence="2">
    <location>
        <begin position="36"/>
        <end position="796"/>
    </location>
</feature>
<sequence length="796" mass="85782">MDLQSKVRHRSKLRNNRAHLLLVCLTIAVFCPLEATSAPSGSQALFLEVYVNDQPTGLIAEFAVHPDKRISIETDEWHELSMKIPQGAKTVYLDQIENLSYRYDEANQTISIQTSVENRTPQKIDARPSSTKQSDAQSSTGVVVNYALTAAGQTKVTNWDPGFNGISATLNSRLFTPYGIAELSAIGSSDDSVHARFLRLNTNWIFDRPATATRYKVGDLVSGSLPWNRSVRMAGFQVQREFQMRPDLVTIPLPSFSGSAAVPSTIDVYINNSKTFSQQINPGPFEISNIPIINGIGTARMVLRDSSGRTTETDLPFNAPANMLRRGLLDFSIEAGVARRNYGTKSNDYDDQPIASGTLRYGLRDSLTVESHFEASPHLVNAGLGAVMKAGQRGTLSVAGSASSFNGKLGAQLYAALDLDYAGWKLRASTHRTAGDFNDLASVTASDDTISAAPSPYIWDDTPLAIDTISVYSPTILESGSISFGYIHSEYRDRKDGHLLNASYSHSLRSGMSLNLSSFYDFGYEKRFGVFAGLTMAFDGNRSSSITASSDNDRLQVAAQYSKAGTGLPGSTSWQVATAASNTVIHQAAGTYYGENATARAGIYSSGKMLNGELQLDGAVVANGGDIFLAPQVDDAFAIVDTSLPGVEILYENRPVGKTNARGKKLITGLRSYQPNRISLDPTSLPVDADLKFSEVIIQPRYKSGVDVDFNVSTTTNSALVVLKSIDGAHIPAGSTGTLSNGGGSFIVGYDGQAFIENLSQLNIIDVQTKGGDCRAAFKFTPNPGTQNRIDNVVCK</sequence>
<evidence type="ECO:0000313" key="4">
    <source>
        <dbReference type="EMBL" id="PHP64583.1"/>
    </source>
</evidence>
<dbReference type="EMBL" id="PDVP01000036">
    <property type="protein sequence ID" value="PHP64583.1"/>
    <property type="molecule type" value="Genomic_DNA"/>
</dbReference>
<protein>
    <submittedName>
        <fullName evidence="4">Fimbrial assembly protein</fullName>
    </submittedName>
</protein>
<dbReference type="InterPro" id="IPR025949">
    <property type="entry name" value="PapC-like_C"/>
</dbReference>
<keyword evidence="2" id="KW-0732">Signal</keyword>
<evidence type="ECO:0000313" key="5">
    <source>
        <dbReference type="Proteomes" id="UP000221168"/>
    </source>
</evidence>
<dbReference type="GO" id="GO:0009297">
    <property type="term" value="P:pilus assembly"/>
    <property type="evidence" value="ECO:0007669"/>
    <property type="project" value="InterPro"/>
</dbReference>
<evidence type="ECO:0000256" key="1">
    <source>
        <dbReference type="SAM" id="MobiDB-lite"/>
    </source>
</evidence>
<dbReference type="InterPro" id="IPR042186">
    <property type="entry name" value="FimD_plug_dom"/>
</dbReference>
<dbReference type="Gene3D" id="2.60.40.2070">
    <property type="match status" value="1"/>
</dbReference>
<reference evidence="4 5" key="1">
    <citation type="submission" date="2017-10" db="EMBL/GenBank/DDBJ databases">
        <title>Sedimentibacterium mangrovi gen. nov., sp. nov., a novel member of family Phyllobacteriacea isolated from mangrove sediment.</title>
        <authorList>
            <person name="Liao H."/>
            <person name="Tian Y."/>
        </authorList>
    </citation>
    <scope>NUCLEOTIDE SEQUENCE [LARGE SCALE GENOMIC DNA]</scope>
    <source>
        <strain evidence="4 5">X9-2-2</strain>
    </source>
</reference>
<dbReference type="InterPro" id="IPR000015">
    <property type="entry name" value="Fimb_usher"/>
</dbReference>
<evidence type="ECO:0000259" key="3">
    <source>
        <dbReference type="Pfam" id="PF13953"/>
    </source>
</evidence>
<dbReference type="Pfam" id="PF13953">
    <property type="entry name" value="PapC_C"/>
    <property type="match status" value="1"/>
</dbReference>
<dbReference type="GO" id="GO:0015473">
    <property type="term" value="F:fimbrial usher porin activity"/>
    <property type="evidence" value="ECO:0007669"/>
    <property type="project" value="InterPro"/>
</dbReference>
<organism evidence="4 5">
    <name type="scientific">Zhengella mangrovi</name>
    <dbReference type="NCBI Taxonomy" id="1982044"/>
    <lineage>
        <taxon>Bacteria</taxon>
        <taxon>Pseudomonadati</taxon>
        <taxon>Pseudomonadota</taxon>
        <taxon>Alphaproteobacteria</taxon>
        <taxon>Hyphomicrobiales</taxon>
        <taxon>Notoacmeibacteraceae</taxon>
        <taxon>Zhengella</taxon>
    </lineage>
</organism>
<dbReference type="PANTHER" id="PTHR30451">
    <property type="entry name" value="OUTER MEMBRANE USHER PROTEIN"/>
    <property type="match status" value="1"/>
</dbReference>
<dbReference type="Gene3D" id="2.60.40.3110">
    <property type="match status" value="1"/>
</dbReference>